<dbReference type="PROSITE" id="PS00758">
    <property type="entry name" value="ARGE_DAPE_CPG2_1"/>
    <property type="match status" value="1"/>
</dbReference>
<evidence type="ECO:0000256" key="6">
    <source>
        <dbReference type="ARBA" id="ARBA00022833"/>
    </source>
</evidence>
<dbReference type="Gene3D" id="3.30.70.360">
    <property type="match status" value="2"/>
</dbReference>
<dbReference type="InterPro" id="IPR010964">
    <property type="entry name" value="M20A_pepV-rel"/>
</dbReference>
<evidence type="ECO:0000256" key="4">
    <source>
        <dbReference type="ARBA" id="ARBA00022723"/>
    </source>
</evidence>
<dbReference type="PANTHER" id="PTHR43808:SF31">
    <property type="entry name" value="N-ACETYL-L-CITRULLINE DEACETYLASE"/>
    <property type="match status" value="1"/>
</dbReference>
<dbReference type="GO" id="GO:0008237">
    <property type="term" value="F:metallopeptidase activity"/>
    <property type="evidence" value="ECO:0007669"/>
    <property type="project" value="UniProtKB-KW"/>
</dbReference>
<evidence type="ECO:0000313" key="10">
    <source>
        <dbReference type="Proteomes" id="UP000190140"/>
    </source>
</evidence>
<dbReference type="Pfam" id="PF01546">
    <property type="entry name" value="Peptidase_M20"/>
    <property type="match status" value="1"/>
</dbReference>
<dbReference type="InterPro" id="IPR002933">
    <property type="entry name" value="Peptidase_M20"/>
</dbReference>
<evidence type="ECO:0000256" key="7">
    <source>
        <dbReference type="ARBA" id="ARBA00022997"/>
    </source>
</evidence>
<comment type="cofactor">
    <cofactor evidence="1">
        <name>Zn(2+)</name>
        <dbReference type="ChEBI" id="CHEBI:29105"/>
    </cofactor>
</comment>
<sequence>MDFKKRIDELKDEMISSIQELVRIPSVLSDGCEQFPFGENIDKALRYTLSLCESLGFRTFYGNGYYGYAEIGQGDEMIGILGHLDVVPEGEIESWIYPPFDAVIDDGKIYGRGTQDDKAPTLAAIYAVKALMDLGFEFNKRVRFIFGTDEENLWRDMTKYLENEEIPSYGFTPDSTFPMINAEKGLLQVILRSNNSSEITFSGGTAFNSVPDKVTYSDVKIDELCKELDRLGFEYDSNKESVTVIGKASHAAKPEYGINAISRLLIALNNLGIKSNVVKFVAQVLKETYNGETIIPNCEDSASGKLTINVGKVNINKDMEEVGLDVRIPVTFDKKVIEDAIKEKASAYNLEYIEHDFLKSIYLPEDHVLIKTLKEVFERETGLDSTPLSSGGATYARAIDNCVAFGSVFPGKPKVEHQANEYIVIDDLIKASKIYASAIYELTKK</sequence>
<name>A0A1V4I4I8_9FIRM</name>
<evidence type="ECO:0000256" key="2">
    <source>
        <dbReference type="ARBA" id="ARBA00006247"/>
    </source>
</evidence>
<evidence type="ECO:0000256" key="8">
    <source>
        <dbReference type="ARBA" id="ARBA00023049"/>
    </source>
</evidence>
<dbReference type="NCBIfam" id="NF005591">
    <property type="entry name" value="PRK07318.1"/>
    <property type="match status" value="1"/>
</dbReference>
<comment type="similarity">
    <text evidence="2">Belongs to the peptidase M20A family.</text>
</comment>
<keyword evidence="8" id="KW-0482">Metalloprotease</keyword>
<evidence type="ECO:0000256" key="3">
    <source>
        <dbReference type="ARBA" id="ARBA00022670"/>
    </source>
</evidence>
<dbReference type="InterPro" id="IPR001261">
    <property type="entry name" value="ArgE/DapE_CS"/>
</dbReference>
<dbReference type="InterPro" id="IPR036264">
    <property type="entry name" value="Bact_exopeptidase_dim_dom"/>
</dbReference>
<keyword evidence="7 9" id="KW-0224">Dipeptidase</keyword>
<keyword evidence="4" id="KW-0479">Metal-binding</keyword>
<comment type="caution">
    <text evidence="9">The sequence shown here is derived from an EMBL/GenBank/DDBJ whole genome shotgun (WGS) entry which is preliminary data.</text>
</comment>
<dbReference type="Proteomes" id="UP000190140">
    <property type="component" value="Unassembled WGS sequence"/>
</dbReference>
<evidence type="ECO:0000313" key="9">
    <source>
        <dbReference type="EMBL" id="OPJ54794.1"/>
    </source>
</evidence>
<evidence type="ECO:0000256" key="1">
    <source>
        <dbReference type="ARBA" id="ARBA00001947"/>
    </source>
</evidence>
<dbReference type="OrthoDB" id="9761532at2"/>
<reference evidence="9 10" key="1">
    <citation type="submission" date="2017-03" db="EMBL/GenBank/DDBJ databases">
        <title>Genome sequence of Clostridium thermoalcaliphilum DSM 7309.</title>
        <authorList>
            <person name="Poehlein A."/>
            <person name="Daniel R."/>
        </authorList>
    </citation>
    <scope>NUCLEOTIDE SEQUENCE [LARGE SCALE GENOMIC DNA]</scope>
    <source>
        <strain evidence="9 10">DSM 7309</strain>
    </source>
</reference>
<dbReference type="GO" id="GO:0008270">
    <property type="term" value="F:zinc ion binding"/>
    <property type="evidence" value="ECO:0007669"/>
    <property type="project" value="InterPro"/>
</dbReference>
<accession>A0A1V4I4I8</accession>
<dbReference type="GO" id="GO:0006526">
    <property type="term" value="P:L-arginine biosynthetic process"/>
    <property type="evidence" value="ECO:0007669"/>
    <property type="project" value="TreeGrafter"/>
</dbReference>
<keyword evidence="3" id="KW-0645">Protease</keyword>
<keyword evidence="6" id="KW-0862">Zinc</keyword>
<dbReference type="SUPFAM" id="SSF55031">
    <property type="entry name" value="Bacterial exopeptidase dimerisation domain"/>
    <property type="match status" value="1"/>
</dbReference>
<dbReference type="SUPFAM" id="SSF53187">
    <property type="entry name" value="Zn-dependent exopeptidases"/>
    <property type="match status" value="1"/>
</dbReference>
<dbReference type="GO" id="GO:0016805">
    <property type="term" value="F:dipeptidase activity"/>
    <property type="evidence" value="ECO:0007669"/>
    <property type="project" value="UniProtKB-KW"/>
</dbReference>
<dbReference type="GO" id="GO:0008777">
    <property type="term" value="F:acetylornithine deacetylase activity"/>
    <property type="evidence" value="ECO:0007669"/>
    <property type="project" value="TreeGrafter"/>
</dbReference>
<gene>
    <name evidence="9" type="ORF">CLOTH_19130</name>
</gene>
<dbReference type="InterPro" id="IPR050072">
    <property type="entry name" value="Peptidase_M20A"/>
</dbReference>
<dbReference type="AlphaFoldDB" id="A0A1V4I4I8"/>
<keyword evidence="5 9" id="KW-0378">Hydrolase</keyword>
<dbReference type="Gene3D" id="3.40.630.10">
    <property type="entry name" value="Zn peptidases"/>
    <property type="match status" value="1"/>
</dbReference>
<dbReference type="CDD" id="cd03888">
    <property type="entry name" value="M20_PepV"/>
    <property type="match status" value="1"/>
</dbReference>
<dbReference type="RefSeq" id="WP_079413463.1">
    <property type="nucleotide sequence ID" value="NZ_MZGW01000011.1"/>
</dbReference>
<dbReference type="STRING" id="29349.CLOTH_19130"/>
<protein>
    <submittedName>
        <fullName evidence="9">Putative dipeptidase</fullName>
        <ecNumber evidence="9">3.4.13.-</ecNumber>
    </submittedName>
</protein>
<dbReference type="GO" id="GO:0006508">
    <property type="term" value="P:proteolysis"/>
    <property type="evidence" value="ECO:0007669"/>
    <property type="project" value="UniProtKB-KW"/>
</dbReference>
<keyword evidence="10" id="KW-1185">Reference proteome</keyword>
<dbReference type="NCBIfam" id="NF005542">
    <property type="entry name" value="PRK07205.1"/>
    <property type="match status" value="1"/>
</dbReference>
<dbReference type="EMBL" id="MZGW01000011">
    <property type="protein sequence ID" value="OPJ54794.1"/>
    <property type="molecule type" value="Genomic_DNA"/>
</dbReference>
<dbReference type="NCBIfam" id="TIGR01887">
    <property type="entry name" value="dipeptidaselike"/>
    <property type="match status" value="1"/>
</dbReference>
<dbReference type="PANTHER" id="PTHR43808">
    <property type="entry name" value="ACETYLORNITHINE DEACETYLASE"/>
    <property type="match status" value="1"/>
</dbReference>
<dbReference type="EC" id="3.4.13.-" evidence="9"/>
<organism evidence="9 10">
    <name type="scientific">Alkalithermobacter paradoxus</name>
    <dbReference type="NCBI Taxonomy" id="29349"/>
    <lineage>
        <taxon>Bacteria</taxon>
        <taxon>Bacillati</taxon>
        <taxon>Bacillota</taxon>
        <taxon>Clostridia</taxon>
        <taxon>Peptostreptococcales</taxon>
        <taxon>Tepidibacteraceae</taxon>
        <taxon>Alkalithermobacter</taxon>
    </lineage>
</organism>
<evidence type="ECO:0000256" key="5">
    <source>
        <dbReference type="ARBA" id="ARBA00022801"/>
    </source>
</evidence>
<proteinExistence type="inferred from homology"/>